<evidence type="ECO:0000313" key="1">
    <source>
        <dbReference type="EMBL" id="WZN46726.1"/>
    </source>
</evidence>
<keyword evidence="2" id="KW-1185">Reference proteome</keyword>
<evidence type="ECO:0008006" key="3">
    <source>
        <dbReference type="Google" id="ProtNLM"/>
    </source>
</evidence>
<sequence length="56" mass="6363">MNKKLIREIAALKKKAKENSGRIEKFKIAQPHTSSLHAVIKTREQADTFMAILKSL</sequence>
<organism evidence="1 2">
    <name type="scientific">Chitinophaga caseinilytica</name>
    <dbReference type="NCBI Taxonomy" id="2267521"/>
    <lineage>
        <taxon>Bacteria</taxon>
        <taxon>Pseudomonadati</taxon>
        <taxon>Bacteroidota</taxon>
        <taxon>Chitinophagia</taxon>
        <taxon>Chitinophagales</taxon>
        <taxon>Chitinophagaceae</taxon>
        <taxon>Chitinophaga</taxon>
    </lineage>
</organism>
<reference evidence="1 2" key="1">
    <citation type="submission" date="2024-03" db="EMBL/GenBank/DDBJ databases">
        <title>Chitinophaga caseinilytica sp. nov., a casein hydrolysing bacterium isolated from forest soil.</title>
        <authorList>
            <person name="Lee D.S."/>
            <person name="Han D.M."/>
            <person name="Baek J.H."/>
            <person name="Choi D.G."/>
            <person name="Jeon J.H."/>
            <person name="Jeon C.O."/>
        </authorList>
    </citation>
    <scope>NUCLEOTIDE SEQUENCE [LARGE SCALE GENOMIC DNA]</scope>
    <source>
        <strain evidence="1 2">KACC 19118</strain>
    </source>
</reference>
<gene>
    <name evidence="1" type="ORF">WJU22_00825</name>
</gene>
<protein>
    <recommendedName>
        <fullName evidence="3">50S ribosomal protein L29</fullName>
    </recommendedName>
</protein>
<proteinExistence type="predicted"/>
<accession>A0ABZ2Z380</accession>
<name>A0ABZ2Z380_9BACT</name>
<dbReference type="RefSeq" id="WP_341841409.1">
    <property type="nucleotide sequence ID" value="NZ_CP149792.1"/>
</dbReference>
<dbReference type="EMBL" id="CP150096">
    <property type="protein sequence ID" value="WZN46726.1"/>
    <property type="molecule type" value="Genomic_DNA"/>
</dbReference>
<evidence type="ECO:0000313" key="2">
    <source>
        <dbReference type="Proteomes" id="UP001449657"/>
    </source>
</evidence>
<dbReference type="Proteomes" id="UP001449657">
    <property type="component" value="Chromosome"/>
</dbReference>